<evidence type="ECO:0000313" key="3">
    <source>
        <dbReference type="EMBL" id="KAG0258079.1"/>
    </source>
</evidence>
<keyword evidence="2" id="KW-1133">Transmembrane helix</keyword>
<dbReference type="OrthoDB" id="2427745at2759"/>
<proteinExistence type="predicted"/>
<dbReference type="Proteomes" id="UP000807716">
    <property type="component" value="Unassembled WGS sequence"/>
</dbReference>
<keyword evidence="2" id="KW-0472">Membrane</keyword>
<name>A0A9P6U3V9_9FUNG</name>
<feature type="region of interest" description="Disordered" evidence="1">
    <location>
        <begin position="1"/>
        <end position="28"/>
    </location>
</feature>
<reference evidence="3" key="1">
    <citation type="journal article" date="2020" name="Fungal Divers.">
        <title>Resolving the Mortierellaceae phylogeny through synthesis of multi-gene phylogenetics and phylogenomics.</title>
        <authorList>
            <person name="Vandepol N."/>
            <person name="Liber J."/>
            <person name="Desiro A."/>
            <person name="Na H."/>
            <person name="Kennedy M."/>
            <person name="Barry K."/>
            <person name="Grigoriev I.V."/>
            <person name="Miller A.N."/>
            <person name="O'Donnell K."/>
            <person name="Stajich J.E."/>
            <person name="Bonito G."/>
        </authorList>
    </citation>
    <scope>NUCLEOTIDE SEQUENCE</scope>
    <source>
        <strain evidence="3">BC1065</strain>
    </source>
</reference>
<feature type="compositionally biased region" description="Basic and acidic residues" evidence="1">
    <location>
        <begin position="152"/>
        <end position="169"/>
    </location>
</feature>
<keyword evidence="4" id="KW-1185">Reference proteome</keyword>
<protein>
    <submittedName>
        <fullName evidence="3">Uncharacterized protein</fullName>
    </submittedName>
</protein>
<dbReference type="AlphaFoldDB" id="A0A9P6U3V9"/>
<evidence type="ECO:0000256" key="1">
    <source>
        <dbReference type="SAM" id="MobiDB-lite"/>
    </source>
</evidence>
<sequence>MSHQQQQPHYQKQQQQQQQHEQEHHQDGAWPRLRAYREAASAIIVEKMADARPLREKYVSATCSRRVILLMVLGTIVVLTTCLFFWIIAAVMAQRLTTRLLTRMRESAAKPSGPQLGYEDGHSTVQHSPAGNSSRGSFEDLDSHAEDDDDEEKHSDVESQKAQQQKEKTATGTTSNGMGPAGADGSRDAVVPTEP</sequence>
<feature type="transmembrane region" description="Helical" evidence="2">
    <location>
        <begin position="67"/>
        <end position="93"/>
    </location>
</feature>
<keyword evidence="2" id="KW-0812">Transmembrane</keyword>
<gene>
    <name evidence="3" type="ORF">DFQ27_004812</name>
</gene>
<feature type="compositionally biased region" description="Polar residues" evidence="1">
    <location>
        <begin position="123"/>
        <end position="136"/>
    </location>
</feature>
<evidence type="ECO:0000313" key="4">
    <source>
        <dbReference type="Proteomes" id="UP000807716"/>
    </source>
</evidence>
<feature type="region of interest" description="Disordered" evidence="1">
    <location>
        <begin position="107"/>
        <end position="195"/>
    </location>
</feature>
<accession>A0A9P6U3V9</accession>
<feature type="compositionally biased region" description="Low complexity" evidence="1">
    <location>
        <begin position="1"/>
        <end position="19"/>
    </location>
</feature>
<organism evidence="3 4">
    <name type="scientific">Actinomortierella ambigua</name>
    <dbReference type="NCBI Taxonomy" id="1343610"/>
    <lineage>
        <taxon>Eukaryota</taxon>
        <taxon>Fungi</taxon>
        <taxon>Fungi incertae sedis</taxon>
        <taxon>Mucoromycota</taxon>
        <taxon>Mortierellomycotina</taxon>
        <taxon>Mortierellomycetes</taxon>
        <taxon>Mortierellales</taxon>
        <taxon>Mortierellaceae</taxon>
        <taxon>Actinomortierella</taxon>
    </lineage>
</organism>
<comment type="caution">
    <text evidence="3">The sequence shown here is derived from an EMBL/GenBank/DDBJ whole genome shotgun (WGS) entry which is preliminary data.</text>
</comment>
<dbReference type="EMBL" id="JAAAJB010000338">
    <property type="protein sequence ID" value="KAG0258079.1"/>
    <property type="molecule type" value="Genomic_DNA"/>
</dbReference>
<evidence type="ECO:0000256" key="2">
    <source>
        <dbReference type="SAM" id="Phobius"/>
    </source>
</evidence>